<proteinExistence type="predicted"/>
<reference evidence="1" key="1">
    <citation type="journal article" date="2023" name="Plant J.">
        <title>The genome of the king protea, Protea cynaroides.</title>
        <authorList>
            <person name="Chang J."/>
            <person name="Duong T.A."/>
            <person name="Schoeman C."/>
            <person name="Ma X."/>
            <person name="Roodt D."/>
            <person name="Barker N."/>
            <person name="Li Z."/>
            <person name="Van de Peer Y."/>
            <person name="Mizrachi E."/>
        </authorList>
    </citation>
    <scope>NUCLEOTIDE SEQUENCE</scope>
    <source>
        <tissue evidence="1">Young leaves</tissue>
    </source>
</reference>
<dbReference type="Proteomes" id="UP001141806">
    <property type="component" value="Unassembled WGS sequence"/>
</dbReference>
<evidence type="ECO:0000313" key="2">
    <source>
        <dbReference type="Proteomes" id="UP001141806"/>
    </source>
</evidence>
<evidence type="ECO:0000313" key="1">
    <source>
        <dbReference type="EMBL" id="KAJ4973878.1"/>
    </source>
</evidence>
<gene>
    <name evidence="1" type="ORF">NE237_007052</name>
</gene>
<name>A0A9Q0KNE3_9MAGN</name>
<organism evidence="1 2">
    <name type="scientific">Protea cynaroides</name>
    <dbReference type="NCBI Taxonomy" id="273540"/>
    <lineage>
        <taxon>Eukaryota</taxon>
        <taxon>Viridiplantae</taxon>
        <taxon>Streptophyta</taxon>
        <taxon>Embryophyta</taxon>
        <taxon>Tracheophyta</taxon>
        <taxon>Spermatophyta</taxon>
        <taxon>Magnoliopsida</taxon>
        <taxon>Proteales</taxon>
        <taxon>Proteaceae</taxon>
        <taxon>Protea</taxon>
    </lineage>
</organism>
<accession>A0A9Q0KNE3</accession>
<protein>
    <submittedName>
        <fullName evidence="1">Uncharacterized protein</fullName>
    </submittedName>
</protein>
<sequence>MAKSDERMCTPQAEANAEIKESKLARFKLKLKVTVNMSTMENLAVAEHMVWHMCLLRDVKAFGREVYHHAESTHLLTQTKALAELLHTQSKEAKDLVELLHTQLKGVEESRDDSKSWFKKKEQEAILAKGEAADTKETMKEVVKLKEKLTAAKKAQEDDRVTHEVAQEELCSDKDALETIAEEHIKRAKVRAVESYKASEDFQRFVKSSLKPVLAEI</sequence>
<comment type="caution">
    <text evidence="1">The sequence shown here is derived from an EMBL/GenBank/DDBJ whole genome shotgun (WGS) entry which is preliminary data.</text>
</comment>
<dbReference type="EMBL" id="JAMYWD010000004">
    <property type="protein sequence ID" value="KAJ4973878.1"/>
    <property type="molecule type" value="Genomic_DNA"/>
</dbReference>
<keyword evidence="2" id="KW-1185">Reference proteome</keyword>
<dbReference type="AlphaFoldDB" id="A0A9Q0KNE3"/>